<organism evidence="1 2">
    <name type="scientific">Violaceomyces palustris</name>
    <dbReference type="NCBI Taxonomy" id="1673888"/>
    <lineage>
        <taxon>Eukaryota</taxon>
        <taxon>Fungi</taxon>
        <taxon>Dikarya</taxon>
        <taxon>Basidiomycota</taxon>
        <taxon>Ustilaginomycotina</taxon>
        <taxon>Ustilaginomycetes</taxon>
        <taxon>Violaceomycetales</taxon>
        <taxon>Violaceomycetaceae</taxon>
        <taxon>Violaceomyces</taxon>
    </lineage>
</organism>
<accession>A0ACD0P1Q5</accession>
<name>A0ACD0P1Q5_9BASI</name>
<sequence length="670" mass="71984">MKLIIPTVVLTLASSFAGATPTPLANSPVVPAPLNGEYPNLPDPLTPLLSNNTYDYVVVGAGTAGMTLAYRLAQDPNVKVAVLEAGIDYTSNLVNQALVEIPGADTIGCGASETDFLNNMIDWGYVTAPQTGAGNRQVRYARGKCLGGSSARVGAFNMMGASTYPSPFFPPPLPLLPSSHLCNFMLYQRPTKGSMQKWVDLTGDPQWNFDARFQDFKKSVKFTPPKSNLRQDSPSAQYSAASFDPASTGPLQVSFPNFAQPFSKFVQLGLNEVGIATTQDFNGGSVNGVQYCPLTVNPQGGGRSTSRSFFAAGQQLPNLKVFNEALAKRIIIDAPSNGGKPIAKGVRFTQFSLQTLDVYATKEVIVSAGAFGSPQLLMVSGIGPKDQLERFNIKTIVEAPGVGQNMLDHVFAAPSYPVNVDTPTRLVNDPVYLAAQTANFTINQLGPLTSNTADLLAFERWSDSDLSRIGAGILTTYPKDWPTVEYFSAAGYIGDFSNLAAENMRVGADGTQFGSILLALVSPRSKGTVTLASADTKDLPIIDPRWLTDPVDQKVAIEGFKRTRKVFASRAMQPVLTGPEFYPGSKVQSDADILKWYQNNLLTVWHAACTVRMGKKEDGAVLDSNLRVYGVDSLRVVDASSFPDLPPGHPQSVIYMLAERAADLIKAAHT</sequence>
<reference evidence="1 2" key="1">
    <citation type="journal article" date="2018" name="Mol. Biol. Evol.">
        <title>Broad Genomic Sampling Reveals a Smut Pathogenic Ancestry of the Fungal Clade Ustilaginomycotina.</title>
        <authorList>
            <person name="Kijpornyongpan T."/>
            <person name="Mondo S.J."/>
            <person name="Barry K."/>
            <person name="Sandor L."/>
            <person name="Lee J."/>
            <person name="Lipzen A."/>
            <person name="Pangilinan J."/>
            <person name="LaButti K."/>
            <person name="Hainaut M."/>
            <person name="Henrissat B."/>
            <person name="Grigoriev I.V."/>
            <person name="Spatafora J.W."/>
            <person name="Aime M.C."/>
        </authorList>
    </citation>
    <scope>NUCLEOTIDE SEQUENCE [LARGE SCALE GENOMIC DNA]</scope>
    <source>
        <strain evidence="1 2">SA 807</strain>
    </source>
</reference>
<dbReference type="EMBL" id="KZ819798">
    <property type="protein sequence ID" value="PWN52088.1"/>
    <property type="molecule type" value="Genomic_DNA"/>
</dbReference>
<gene>
    <name evidence="1" type="ORF">IE53DRAFT_21109</name>
</gene>
<proteinExistence type="predicted"/>
<keyword evidence="2" id="KW-1185">Reference proteome</keyword>
<evidence type="ECO:0000313" key="1">
    <source>
        <dbReference type="EMBL" id="PWN52088.1"/>
    </source>
</evidence>
<dbReference type="Proteomes" id="UP000245626">
    <property type="component" value="Unassembled WGS sequence"/>
</dbReference>
<protein>
    <submittedName>
        <fullName evidence="1">Alcohol oxidase</fullName>
    </submittedName>
</protein>
<evidence type="ECO:0000313" key="2">
    <source>
        <dbReference type="Proteomes" id="UP000245626"/>
    </source>
</evidence>